<organism evidence="4 5">
    <name type="scientific">Popillia japonica</name>
    <name type="common">Japanese beetle</name>
    <dbReference type="NCBI Taxonomy" id="7064"/>
    <lineage>
        <taxon>Eukaryota</taxon>
        <taxon>Metazoa</taxon>
        <taxon>Ecdysozoa</taxon>
        <taxon>Arthropoda</taxon>
        <taxon>Hexapoda</taxon>
        <taxon>Insecta</taxon>
        <taxon>Pterygota</taxon>
        <taxon>Neoptera</taxon>
        <taxon>Endopterygota</taxon>
        <taxon>Coleoptera</taxon>
        <taxon>Polyphaga</taxon>
        <taxon>Scarabaeiformia</taxon>
        <taxon>Scarabaeidae</taxon>
        <taxon>Rutelinae</taxon>
        <taxon>Popillia</taxon>
    </lineage>
</organism>
<feature type="transmembrane region" description="Helical" evidence="2">
    <location>
        <begin position="188"/>
        <end position="211"/>
    </location>
</feature>
<evidence type="ECO:0000313" key="5">
    <source>
        <dbReference type="Proteomes" id="UP001458880"/>
    </source>
</evidence>
<evidence type="ECO:0000313" key="4">
    <source>
        <dbReference type="EMBL" id="KAK9688500.1"/>
    </source>
</evidence>
<comment type="caution">
    <text evidence="4">The sequence shown here is derived from an EMBL/GenBank/DDBJ whole genome shotgun (WGS) entry which is preliminary data.</text>
</comment>
<sequence>MASAESKDGIVVMKWKYKRDVLMLTTKHVDSRIKIQTRRGVRTLHHTTFYHATSHHGRFNTATIHHTSINHLTLGFYYRQGRVQKVSKARFQYSPAKVNQALNAISEGMPVAKASRTFAIPRTTLRNKISGKSLRESKHCGFEIHFCKKVEEQLLEWILTCAKMGFPIDKRGLLTSVQKLVRGAMLKLVLLIIALGRNGTTVFLIVTNSFLRKKLNTFTVEEVQLLKRNP</sequence>
<comment type="subcellular location">
    <subcellularLocation>
        <location evidence="1">Nucleus</location>
    </subcellularLocation>
</comment>
<dbReference type="Pfam" id="PF05225">
    <property type="entry name" value="HTH_psq"/>
    <property type="match status" value="1"/>
</dbReference>
<protein>
    <submittedName>
        <fullName evidence="4">CENP-B N-terminal DNA-binding domain</fullName>
    </submittedName>
</protein>
<feature type="domain" description="HTH psq-type" evidence="3">
    <location>
        <begin position="95"/>
        <end position="129"/>
    </location>
</feature>
<name>A0AAW1IG33_POPJA</name>
<dbReference type="InterPro" id="IPR007889">
    <property type="entry name" value="HTH_Psq"/>
</dbReference>
<dbReference type="Gene3D" id="1.10.10.60">
    <property type="entry name" value="Homeodomain-like"/>
    <property type="match status" value="1"/>
</dbReference>
<evidence type="ECO:0000256" key="1">
    <source>
        <dbReference type="ARBA" id="ARBA00004123"/>
    </source>
</evidence>
<accession>A0AAW1IG33</accession>
<dbReference type="GO" id="GO:0003677">
    <property type="term" value="F:DNA binding"/>
    <property type="evidence" value="ECO:0007669"/>
    <property type="project" value="UniProtKB-KW"/>
</dbReference>
<reference evidence="4 5" key="1">
    <citation type="journal article" date="2024" name="BMC Genomics">
        <title>De novo assembly and annotation of Popillia japonica's genome with initial clues to its potential as an invasive pest.</title>
        <authorList>
            <person name="Cucini C."/>
            <person name="Boschi S."/>
            <person name="Funari R."/>
            <person name="Cardaioli E."/>
            <person name="Iannotti N."/>
            <person name="Marturano G."/>
            <person name="Paoli F."/>
            <person name="Bruttini M."/>
            <person name="Carapelli A."/>
            <person name="Frati F."/>
            <person name="Nardi F."/>
        </authorList>
    </citation>
    <scope>NUCLEOTIDE SEQUENCE [LARGE SCALE GENOMIC DNA]</scope>
    <source>
        <strain evidence="4">DMR45628</strain>
    </source>
</reference>
<dbReference type="InterPro" id="IPR009057">
    <property type="entry name" value="Homeodomain-like_sf"/>
</dbReference>
<dbReference type="SUPFAM" id="SSF46689">
    <property type="entry name" value="Homeodomain-like"/>
    <property type="match status" value="1"/>
</dbReference>
<keyword evidence="4" id="KW-0238">DNA-binding</keyword>
<keyword evidence="2" id="KW-0812">Transmembrane</keyword>
<gene>
    <name evidence="4" type="ORF">QE152_g35246</name>
</gene>
<dbReference type="AlphaFoldDB" id="A0AAW1IG33"/>
<proteinExistence type="predicted"/>
<keyword evidence="2" id="KW-1133">Transmembrane helix</keyword>
<dbReference type="GO" id="GO:0005634">
    <property type="term" value="C:nucleus"/>
    <property type="evidence" value="ECO:0007669"/>
    <property type="project" value="UniProtKB-SubCell"/>
</dbReference>
<keyword evidence="5" id="KW-1185">Reference proteome</keyword>
<dbReference type="EMBL" id="JASPKY010000588">
    <property type="protein sequence ID" value="KAK9688500.1"/>
    <property type="molecule type" value="Genomic_DNA"/>
</dbReference>
<evidence type="ECO:0000259" key="3">
    <source>
        <dbReference type="Pfam" id="PF05225"/>
    </source>
</evidence>
<evidence type="ECO:0000256" key="2">
    <source>
        <dbReference type="SAM" id="Phobius"/>
    </source>
</evidence>
<keyword evidence="2" id="KW-0472">Membrane</keyword>
<dbReference type="Proteomes" id="UP001458880">
    <property type="component" value="Unassembled WGS sequence"/>
</dbReference>